<keyword evidence="2" id="KW-1185">Reference proteome</keyword>
<gene>
    <name evidence="1" type="ORF">Pfra01_000346200</name>
</gene>
<reference evidence="1" key="1">
    <citation type="submission" date="2023-04" db="EMBL/GenBank/DDBJ databases">
        <title>Phytophthora fragariaefolia NBRC 109709.</title>
        <authorList>
            <person name="Ichikawa N."/>
            <person name="Sato H."/>
            <person name="Tonouchi N."/>
        </authorList>
    </citation>
    <scope>NUCLEOTIDE SEQUENCE</scope>
    <source>
        <strain evidence="1">NBRC 109709</strain>
    </source>
</reference>
<dbReference type="Proteomes" id="UP001165121">
    <property type="component" value="Unassembled WGS sequence"/>
</dbReference>
<evidence type="ECO:0000313" key="2">
    <source>
        <dbReference type="Proteomes" id="UP001165121"/>
    </source>
</evidence>
<name>A0A9W6WZ76_9STRA</name>
<accession>A0A9W6WZ76</accession>
<comment type="caution">
    <text evidence="1">The sequence shown here is derived from an EMBL/GenBank/DDBJ whole genome shotgun (WGS) entry which is preliminary data.</text>
</comment>
<protein>
    <submittedName>
        <fullName evidence="1">Unnamed protein product</fullName>
    </submittedName>
</protein>
<dbReference type="EMBL" id="BSXT01000265">
    <property type="protein sequence ID" value="GMF22857.1"/>
    <property type="molecule type" value="Genomic_DNA"/>
</dbReference>
<proteinExistence type="predicted"/>
<sequence>MDGGYIPDLRALFREALVMDMKIDDAEARVLTYFQDFNKLVQENRLQSWIGRGDPTDASFKARMKTRFTLLVEDLQPVTLRTQIQRIVELEARASRTDDRAFYKLIME</sequence>
<evidence type="ECO:0000313" key="1">
    <source>
        <dbReference type="EMBL" id="GMF22857.1"/>
    </source>
</evidence>
<organism evidence="1 2">
    <name type="scientific">Phytophthora fragariaefolia</name>
    <dbReference type="NCBI Taxonomy" id="1490495"/>
    <lineage>
        <taxon>Eukaryota</taxon>
        <taxon>Sar</taxon>
        <taxon>Stramenopiles</taxon>
        <taxon>Oomycota</taxon>
        <taxon>Peronosporomycetes</taxon>
        <taxon>Peronosporales</taxon>
        <taxon>Peronosporaceae</taxon>
        <taxon>Phytophthora</taxon>
    </lineage>
</organism>
<dbReference type="AlphaFoldDB" id="A0A9W6WZ76"/>
<dbReference type="OrthoDB" id="118305at2759"/>